<name>W0AA56_9SPHN</name>
<accession>W0AA56</accession>
<keyword evidence="2" id="KW-0808">Transferase</keyword>
<dbReference type="HOGENOM" id="CLU_037990_2_5_5"/>
<dbReference type="Gene3D" id="3.40.50.150">
    <property type="entry name" value="Vaccinia Virus protein VP39"/>
    <property type="match status" value="1"/>
</dbReference>
<dbReference type="GO" id="GO:0008168">
    <property type="term" value="F:methyltransferase activity"/>
    <property type="evidence" value="ECO:0007669"/>
    <property type="project" value="UniProtKB-KW"/>
</dbReference>
<dbReference type="EMBL" id="CP006644">
    <property type="protein sequence ID" value="AHE54824.1"/>
    <property type="molecule type" value="Genomic_DNA"/>
</dbReference>
<keyword evidence="5" id="KW-1185">Reference proteome</keyword>
<evidence type="ECO:0000259" key="3">
    <source>
        <dbReference type="Pfam" id="PF13649"/>
    </source>
</evidence>
<protein>
    <recommendedName>
        <fullName evidence="3">Methyltransferase domain-containing protein</fullName>
    </recommendedName>
</protein>
<evidence type="ECO:0000256" key="2">
    <source>
        <dbReference type="ARBA" id="ARBA00022679"/>
    </source>
</evidence>
<dbReference type="CDD" id="cd02440">
    <property type="entry name" value="AdoMet_MTases"/>
    <property type="match status" value="1"/>
</dbReference>
<sequence length="276" mass="28307">MQPIDWAGAGGTRWKDNVDHFEAMLDGPGKALIAAAAFVPGERVVEIGCGGGALTREIAHLVGPGGYALGLDISDELVALAAERATAEGIGNIAFAAGDAQVVQPETGPFDRLVSRFGVMFFQDPAAAMANLHAMIVPGGRLDFAVWAPADENPQFMMMALTGREHLGLAPADPRAPGPLAFSDAGYLEGLLSGAGFVDIRFAKWTGLLKAGWPGIDAAAAAELLARTGSTSDLLAEAGEEVQAAFLSSLATRLAPFITADGIAMPGSVHLVSASA</sequence>
<dbReference type="AlphaFoldDB" id="W0AA56"/>
<evidence type="ECO:0000256" key="1">
    <source>
        <dbReference type="ARBA" id="ARBA00022603"/>
    </source>
</evidence>
<dbReference type="PATRIC" id="fig|1123269.5.peg.3071"/>
<dbReference type="InterPro" id="IPR029063">
    <property type="entry name" value="SAM-dependent_MTases_sf"/>
</dbReference>
<dbReference type="PANTHER" id="PTHR43861:SF1">
    <property type="entry name" value="TRANS-ACONITATE 2-METHYLTRANSFERASE"/>
    <property type="match status" value="1"/>
</dbReference>
<dbReference type="eggNOG" id="COG2226">
    <property type="taxonomic scope" value="Bacteria"/>
</dbReference>
<evidence type="ECO:0000313" key="4">
    <source>
        <dbReference type="EMBL" id="AHE54824.1"/>
    </source>
</evidence>
<feature type="domain" description="Methyltransferase" evidence="3">
    <location>
        <begin position="44"/>
        <end position="140"/>
    </location>
</feature>
<dbReference type="KEGG" id="ssan:NX02_15720"/>
<reference evidence="4 5" key="1">
    <citation type="submission" date="2013-07" db="EMBL/GenBank/DDBJ databases">
        <title>Completed genome of Sphingomonas sanxanigenens NX02.</title>
        <authorList>
            <person name="Ma T."/>
            <person name="Huang H."/>
            <person name="Wu M."/>
            <person name="Li X."/>
            <person name="Li G."/>
        </authorList>
    </citation>
    <scope>NUCLEOTIDE SEQUENCE [LARGE SCALE GENOMIC DNA]</scope>
    <source>
        <strain evidence="4 5">NX02</strain>
    </source>
</reference>
<organism evidence="4 5">
    <name type="scientific">Sphingomonas sanxanigenens DSM 19645 = NX02</name>
    <dbReference type="NCBI Taxonomy" id="1123269"/>
    <lineage>
        <taxon>Bacteria</taxon>
        <taxon>Pseudomonadati</taxon>
        <taxon>Pseudomonadota</taxon>
        <taxon>Alphaproteobacteria</taxon>
        <taxon>Sphingomonadales</taxon>
        <taxon>Sphingomonadaceae</taxon>
        <taxon>Sphingomonas</taxon>
    </lineage>
</organism>
<proteinExistence type="predicted"/>
<dbReference type="Proteomes" id="UP000018851">
    <property type="component" value="Chromosome"/>
</dbReference>
<evidence type="ECO:0000313" key="5">
    <source>
        <dbReference type="Proteomes" id="UP000018851"/>
    </source>
</evidence>
<keyword evidence="1" id="KW-0489">Methyltransferase</keyword>
<dbReference type="GO" id="GO:0032259">
    <property type="term" value="P:methylation"/>
    <property type="evidence" value="ECO:0007669"/>
    <property type="project" value="UniProtKB-KW"/>
</dbReference>
<dbReference type="SUPFAM" id="SSF53335">
    <property type="entry name" value="S-adenosyl-L-methionine-dependent methyltransferases"/>
    <property type="match status" value="1"/>
</dbReference>
<dbReference type="InterPro" id="IPR041698">
    <property type="entry name" value="Methyltransf_25"/>
</dbReference>
<gene>
    <name evidence="4" type="ORF">NX02_15720</name>
</gene>
<dbReference type="STRING" id="1123269.NX02_15720"/>
<dbReference type="Pfam" id="PF13649">
    <property type="entry name" value="Methyltransf_25"/>
    <property type="match status" value="1"/>
</dbReference>
<dbReference type="PANTHER" id="PTHR43861">
    <property type="entry name" value="TRANS-ACONITATE 2-METHYLTRANSFERASE-RELATED"/>
    <property type="match status" value="1"/>
</dbReference>